<comment type="subcellular location">
    <subcellularLocation>
        <location evidence="1">Membrane</location>
        <topology evidence="1">Multi-pass membrane protein</topology>
    </subcellularLocation>
</comment>
<evidence type="ECO:0000256" key="7">
    <source>
        <dbReference type="ARBA" id="ARBA00023027"/>
    </source>
</evidence>
<evidence type="ECO:0000256" key="4">
    <source>
        <dbReference type="ARBA" id="ARBA00022692"/>
    </source>
</evidence>
<evidence type="ECO:0000256" key="2">
    <source>
        <dbReference type="ARBA" id="ARBA00010519"/>
    </source>
</evidence>
<feature type="transmembrane region" description="Helical" evidence="10">
    <location>
        <begin position="29"/>
        <end position="49"/>
    </location>
</feature>
<keyword evidence="6 10" id="KW-1133">Transmembrane helix</keyword>
<keyword evidence="13" id="KW-0496">Mitochondrion</keyword>
<dbReference type="EMBL" id="OR935908">
    <property type="protein sequence ID" value="WZB40441.1"/>
    <property type="molecule type" value="Genomic_DNA"/>
</dbReference>
<evidence type="ECO:0000256" key="3">
    <source>
        <dbReference type="ARBA" id="ARBA00016612"/>
    </source>
</evidence>
<evidence type="ECO:0000256" key="6">
    <source>
        <dbReference type="ARBA" id="ARBA00022989"/>
    </source>
</evidence>
<dbReference type="Gene3D" id="1.10.287.3510">
    <property type="match status" value="1"/>
</dbReference>
<keyword evidence="5" id="KW-1278">Translocase</keyword>
<comment type="similarity">
    <text evidence="2">Belongs to the complex I subunit 4L family.</text>
</comment>
<geneLocation type="mitochondrion" evidence="13"/>
<keyword evidence="4 10" id="KW-0812">Transmembrane</keyword>
<dbReference type="EMBL" id="OR935911">
    <property type="protein sequence ID" value="WZB40480.1"/>
    <property type="molecule type" value="Genomic_DNA"/>
</dbReference>
<evidence type="ECO:0000256" key="10">
    <source>
        <dbReference type="SAM" id="Phobius"/>
    </source>
</evidence>
<protein>
    <recommendedName>
        <fullName evidence="3">NADH-ubiquinone oxidoreductase chain 4L</fullName>
    </recommendedName>
    <alternativeName>
        <fullName evidence="9">NADH dehydrogenase subunit 4L</fullName>
    </alternativeName>
</protein>
<gene>
    <name evidence="13" type="primary">nad4L</name>
</gene>
<dbReference type="AlphaFoldDB" id="A0AAU6QGH1"/>
<dbReference type="EMBL" id="OR935910">
    <property type="protein sequence ID" value="WZB40467.1"/>
    <property type="molecule type" value="Genomic_DNA"/>
</dbReference>
<evidence type="ECO:0000256" key="8">
    <source>
        <dbReference type="ARBA" id="ARBA00023136"/>
    </source>
</evidence>
<dbReference type="Pfam" id="PF00420">
    <property type="entry name" value="Oxidored_q2"/>
    <property type="match status" value="1"/>
</dbReference>
<dbReference type="InterPro" id="IPR039428">
    <property type="entry name" value="NUOK/Mnh_C1-like"/>
</dbReference>
<name>A0AAU6QGH1_9ANNE</name>
<keyword evidence="8 10" id="KW-0472">Membrane</keyword>
<proteinExistence type="inferred from homology"/>
<evidence type="ECO:0000256" key="1">
    <source>
        <dbReference type="ARBA" id="ARBA00004141"/>
    </source>
</evidence>
<organism evidence="13">
    <name type="scientific">Prionospio sp. 3 MH-2023</name>
    <dbReference type="NCBI Taxonomy" id="3059271"/>
    <lineage>
        <taxon>Eukaryota</taxon>
        <taxon>Metazoa</taxon>
        <taxon>Spiralia</taxon>
        <taxon>Lophotrochozoa</taxon>
        <taxon>Annelida</taxon>
        <taxon>Polychaeta</taxon>
        <taxon>Sedentaria</taxon>
        <taxon>Canalipalpata</taxon>
        <taxon>Spionida</taxon>
        <taxon>Spionidae</taxon>
        <taxon>Prionospio</taxon>
    </lineage>
</organism>
<evidence type="ECO:0000313" key="11">
    <source>
        <dbReference type="EMBL" id="WZB40441.1"/>
    </source>
</evidence>
<evidence type="ECO:0000256" key="9">
    <source>
        <dbReference type="ARBA" id="ARBA00031586"/>
    </source>
</evidence>
<accession>A0AAU6QGH1</accession>
<evidence type="ECO:0000256" key="5">
    <source>
        <dbReference type="ARBA" id="ARBA00022967"/>
    </source>
</evidence>
<evidence type="ECO:0000313" key="14">
    <source>
        <dbReference type="EMBL" id="WZB40493.1"/>
    </source>
</evidence>
<feature type="transmembrane region" description="Helical" evidence="10">
    <location>
        <begin position="6"/>
        <end position="22"/>
    </location>
</feature>
<dbReference type="EMBL" id="OR935912">
    <property type="protein sequence ID" value="WZB40493.1"/>
    <property type="molecule type" value="Genomic_DNA"/>
</dbReference>
<evidence type="ECO:0000313" key="13">
    <source>
        <dbReference type="EMBL" id="WZB40480.1"/>
    </source>
</evidence>
<sequence length="97" mass="10484">MLSLLSLLFPITLFALISFIMQRQHILMCLLSLEAALLSLAFTAGILSTTLSSMSMFYCVVILTFGACEASLALAILVMVSRSTGSDLIKSINMNKC</sequence>
<reference evidence="13" key="1">
    <citation type="submission" date="2023-11" db="EMBL/GenBank/DDBJ databases">
        <title>Species delimitation and phylogenetic relationships of the Prionospio complex (Annelida, Spionidae) in the Northeast Atlantic.</title>
        <authorList>
            <person name="Hektoen M.M."/>
            <person name="Bakken T."/>
            <person name="Radashevsky V.I."/>
            <person name="Ekrem T."/>
            <person name="Dunshea G."/>
        </authorList>
    </citation>
    <scope>NUCLEOTIDE SEQUENCE</scope>
    <source>
        <strain evidence="11">MH26</strain>
        <strain evidence="12">MH28</strain>
        <strain evidence="13">MH29</strain>
        <strain evidence="14">MH31</strain>
    </source>
</reference>
<feature type="transmembrane region" description="Helical" evidence="10">
    <location>
        <begin position="55"/>
        <end position="80"/>
    </location>
</feature>
<dbReference type="GO" id="GO:0016020">
    <property type="term" value="C:membrane"/>
    <property type="evidence" value="ECO:0007669"/>
    <property type="project" value="UniProtKB-SubCell"/>
</dbReference>
<evidence type="ECO:0000313" key="12">
    <source>
        <dbReference type="EMBL" id="WZB40467.1"/>
    </source>
</evidence>
<keyword evidence="7" id="KW-0520">NAD</keyword>